<dbReference type="InterPro" id="IPR029044">
    <property type="entry name" value="Nucleotide-diphossugar_trans"/>
</dbReference>
<comment type="caution">
    <text evidence="6">The sequence shown here is derived from an EMBL/GenBank/DDBJ whole genome shotgun (WGS) entry which is preliminary data.</text>
</comment>
<keyword evidence="2" id="KW-0328">Glycosyltransferase</keyword>
<dbReference type="InterPro" id="IPR001173">
    <property type="entry name" value="Glyco_trans_2-like"/>
</dbReference>
<dbReference type="PANTHER" id="PTHR43179">
    <property type="entry name" value="RHAMNOSYLTRANSFERASE WBBL"/>
    <property type="match status" value="1"/>
</dbReference>
<dbReference type="EMBL" id="LBUT01000005">
    <property type="protein sequence ID" value="KKQ70819.1"/>
    <property type="molecule type" value="Genomic_DNA"/>
</dbReference>
<accession>A0A0G0MAN2</accession>
<reference evidence="6 7" key="1">
    <citation type="journal article" date="2015" name="Nature">
        <title>rRNA introns, odd ribosomes, and small enigmatic genomes across a large radiation of phyla.</title>
        <authorList>
            <person name="Brown C.T."/>
            <person name="Hug L.A."/>
            <person name="Thomas B.C."/>
            <person name="Sharon I."/>
            <person name="Castelle C.J."/>
            <person name="Singh A."/>
            <person name="Wilkins M.J."/>
            <person name="Williams K.H."/>
            <person name="Banfield J.F."/>
        </authorList>
    </citation>
    <scope>NUCLEOTIDE SEQUENCE [LARGE SCALE GENOMIC DNA]</scope>
</reference>
<keyword evidence="4" id="KW-1133">Transmembrane helix</keyword>
<evidence type="ECO:0000313" key="7">
    <source>
        <dbReference type="Proteomes" id="UP000034406"/>
    </source>
</evidence>
<keyword evidence="4" id="KW-0472">Membrane</keyword>
<dbReference type="PANTHER" id="PTHR43179:SF12">
    <property type="entry name" value="GALACTOFURANOSYLTRANSFERASE GLFT2"/>
    <property type="match status" value="1"/>
</dbReference>
<dbReference type="Proteomes" id="UP000034406">
    <property type="component" value="Unassembled WGS sequence"/>
</dbReference>
<comment type="similarity">
    <text evidence="1">Belongs to the glycosyltransferase 2 family.</text>
</comment>
<evidence type="ECO:0000313" key="6">
    <source>
        <dbReference type="EMBL" id="KKQ70819.1"/>
    </source>
</evidence>
<feature type="domain" description="Glycosyltransferase 2-like" evidence="5">
    <location>
        <begin position="303"/>
        <end position="494"/>
    </location>
</feature>
<keyword evidence="4" id="KW-0812">Transmembrane</keyword>
<keyword evidence="3 6" id="KW-0808">Transferase</keyword>
<evidence type="ECO:0000256" key="1">
    <source>
        <dbReference type="ARBA" id="ARBA00006739"/>
    </source>
</evidence>
<dbReference type="STRING" id="1618490.US90_C0005G0033"/>
<dbReference type="Pfam" id="PF00535">
    <property type="entry name" value="Glycos_transf_2"/>
    <property type="match status" value="2"/>
</dbReference>
<evidence type="ECO:0000256" key="2">
    <source>
        <dbReference type="ARBA" id="ARBA00022676"/>
    </source>
</evidence>
<dbReference type="CDD" id="cd02511">
    <property type="entry name" value="Beta4Glucosyltransferase"/>
    <property type="match status" value="1"/>
</dbReference>
<dbReference type="CDD" id="cd04186">
    <property type="entry name" value="GT_2_like_c"/>
    <property type="match status" value="1"/>
</dbReference>
<organism evidence="6 7">
    <name type="scientific">Candidatus Shapirobacteria bacterium GW2011_GWE2_38_30</name>
    <dbReference type="NCBI Taxonomy" id="1618490"/>
    <lineage>
        <taxon>Bacteria</taxon>
        <taxon>Candidatus Shapironibacteriota</taxon>
    </lineage>
</organism>
<evidence type="ECO:0000256" key="3">
    <source>
        <dbReference type="ARBA" id="ARBA00022679"/>
    </source>
</evidence>
<protein>
    <submittedName>
        <fullName evidence="6">Glycosyl transferase family 2</fullName>
    </submittedName>
</protein>
<name>A0A0G0MAN2_9BACT</name>
<dbReference type="SUPFAM" id="SSF53448">
    <property type="entry name" value="Nucleotide-diphospho-sugar transferases"/>
    <property type="match status" value="2"/>
</dbReference>
<sequence length="606" mass="70270">MKSKNSISAVINVRNEADNLIKCLRSLRGFADEIIVVDMHSLDNSAQIAKDAGAKVFQYRWMKVVEPARNYALSKATGKWIILLDPDEYLTKNLKLELKKITERSDVDYVKIPRKNIIFGKWIKHSNSWPDYLIRFFKKGYVTWKKEIHSQPEVKGNGITILDSEALAIRHNNYTSITQFVTRALRYSGIQADELKALDYRPKTSDFILKPIQEFNSRFFYSEGYKDGIHGLIFCILQAFSIALVYIRLWEKQGSKDKSLSRESFVSASLETSFEYSYWFTKYFSQDFSIDLQKTFKMKRIAVIILNWNQAKITQDAVSSLQQITTANKFTFHIFLVDNHSSDNSFSIFQKKYSSIQNITLLQTPKNLGFAGGNNYGIKSALNQNFDYILLINNDTLVKKDFLVELFHPFFKNKKIGISAPKIYFAPGHEYHQNRYSKSQIGKVLWSAGGYIDWNNVYGNSYGLDEVDLGQYDRPRSDLEFTSGCCWLMPKSVIKKVGLLSEKYFLYYEDDDYCQKVLQAGYLIHYQPTSHIWHLNSGSSKAGGGNLHDYFLTRNRLIFGFSYAPFKTKFALFRDSLRTLFLTGTKWQKRGVVDFYLNIRNKGSWR</sequence>
<feature type="domain" description="Glycosyltransferase 2-like" evidence="5">
    <location>
        <begin position="8"/>
        <end position="149"/>
    </location>
</feature>
<evidence type="ECO:0000256" key="4">
    <source>
        <dbReference type="SAM" id="Phobius"/>
    </source>
</evidence>
<evidence type="ECO:0000259" key="5">
    <source>
        <dbReference type="Pfam" id="PF00535"/>
    </source>
</evidence>
<dbReference type="GO" id="GO:0016757">
    <property type="term" value="F:glycosyltransferase activity"/>
    <property type="evidence" value="ECO:0007669"/>
    <property type="project" value="UniProtKB-KW"/>
</dbReference>
<dbReference type="AlphaFoldDB" id="A0A0G0MAN2"/>
<dbReference type="Gene3D" id="3.90.550.10">
    <property type="entry name" value="Spore Coat Polysaccharide Biosynthesis Protein SpsA, Chain A"/>
    <property type="match status" value="2"/>
</dbReference>
<proteinExistence type="inferred from homology"/>
<feature type="transmembrane region" description="Helical" evidence="4">
    <location>
        <begin position="228"/>
        <end position="249"/>
    </location>
</feature>
<gene>
    <name evidence="6" type="ORF">US90_C0005G0033</name>
</gene>